<keyword evidence="5 12" id="KW-1133">Transmembrane helix</keyword>
<keyword evidence="14" id="KW-1185">Reference proteome</keyword>
<feature type="transmembrane region" description="Helical" evidence="12">
    <location>
        <begin position="56"/>
        <end position="77"/>
    </location>
</feature>
<accession>A0ABW8RE05</accession>
<keyword evidence="3 12" id="KW-0812">Transmembrane</keyword>
<dbReference type="Proteomes" id="UP001623041">
    <property type="component" value="Unassembled WGS sequence"/>
</dbReference>
<evidence type="ECO:0000256" key="12">
    <source>
        <dbReference type="SAM" id="Phobius"/>
    </source>
</evidence>
<dbReference type="PROSITE" id="PS51257">
    <property type="entry name" value="PROKAR_LIPOPROTEIN"/>
    <property type="match status" value="1"/>
</dbReference>
<dbReference type="PANTHER" id="PTHR35457:SF1">
    <property type="entry name" value="HEME A SYNTHASE"/>
    <property type="match status" value="1"/>
</dbReference>
<feature type="transmembrane region" description="Helical" evidence="12">
    <location>
        <begin position="267"/>
        <end position="287"/>
    </location>
</feature>
<dbReference type="InterPro" id="IPR050450">
    <property type="entry name" value="COX15/CtaA_HemeA_synthase"/>
</dbReference>
<dbReference type="PANTHER" id="PTHR35457">
    <property type="entry name" value="HEME A SYNTHASE"/>
    <property type="match status" value="1"/>
</dbReference>
<keyword evidence="9 12" id="KW-0472">Membrane</keyword>
<keyword evidence="2" id="KW-1003">Cell membrane</keyword>
<evidence type="ECO:0000313" key="13">
    <source>
        <dbReference type="EMBL" id="MFK9091014.1"/>
    </source>
</evidence>
<name>A0ABW8RE05_9BACI</name>
<keyword evidence="8" id="KW-0350">Heme biosynthesis</keyword>
<feature type="transmembrane region" description="Helical" evidence="12">
    <location>
        <begin position="114"/>
        <end position="134"/>
    </location>
</feature>
<evidence type="ECO:0000256" key="1">
    <source>
        <dbReference type="ARBA" id="ARBA00004141"/>
    </source>
</evidence>
<evidence type="ECO:0000256" key="6">
    <source>
        <dbReference type="ARBA" id="ARBA00023002"/>
    </source>
</evidence>
<comment type="caution">
    <text evidence="13">The sequence shown here is derived from an EMBL/GenBank/DDBJ whole genome shotgun (WGS) entry which is preliminary data.</text>
</comment>
<comment type="subcellular location">
    <subcellularLocation>
        <location evidence="1">Membrane</location>
        <topology evidence="1">Multi-pass membrane protein</topology>
    </subcellularLocation>
</comment>
<comment type="pathway">
    <text evidence="11">Porphyrin-containing compound metabolism.</text>
</comment>
<evidence type="ECO:0000256" key="10">
    <source>
        <dbReference type="ARBA" id="ARBA00023157"/>
    </source>
</evidence>
<evidence type="ECO:0000313" key="14">
    <source>
        <dbReference type="Proteomes" id="UP001623041"/>
    </source>
</evidence>
<dbReference type="EMBL" id="JBJHQH010000003">
    <property type="protein sequence ID" value="MFK9091014.1"/>
    <property type="molecule type" value="Genomic_DNA"/>
</dbReference>
<keyword evidence="7" id="KW-0408">Iron</keyword>
<keyword evidence="10" id="KW-1015">Disulfide bond</keyword>
<dbReference type="InterPro" id="IPR003780">
    <property type="entry name" value="COX15/CtaA_fam"/>
</dbReference>
<dbReference type="RefSeq" id="WP_406579696.1">
    <property type="nucleotide sequence ID" value="NZ_JBJHQH010000003.1"/>
</dbReference>
<keyword evidence="6" id="KW-0560">Oxidoreductase</keyword>
<feature type="transmembrane region" description="Helical" evidence="12">
    <location>
        <begin position="89"/>
        <end position="108"/>
    </location>
</feature>
<sequence length="312" mass="34302">MTIKRLAFISILLTYFLIVFGGYVASSNSGMGCGPEWPLCNGDVVPVLKGDTLIEFTHRVIGAVLGFISIILFFKLIRAKVDYTARFAAFSMLVLLTIQVLLGAVVVLRDLPSIIITIHLIIAMLFLACLIWIWRYPGLEAGSEKFEIPKRRNRGVTLHLIILLILLLFTLAFGAYIKHQSYGLACGWLGCRQSSFPVTTPELLQTIHRGLAVLSAIYILLLTFLAFSKGWGRSLQKRLTLCTLTVLFQLVIGAAVVVTFIDIPWAVLHLAVGTGLFAFISEARVYAGHGAIKSSGSHMVNGKWHGGRNSLN</sequence>
<gene>
    <name evidence="13" type="ORF">ACJEBI_05935</name>
</gene>
<feature type="transmembrane region" description="Helical" evidence="12">
    <location>
        <begin position="239"/>
        <end position="261"/>
    </location>
</feature>
<organism evidence="13 14">
    <name type="scientific">Bacillus salipaludis</name>
    <dbReference type="NCBI Taxonomy" id="2547811"/>
    <lineage>
        <taxon>Bacteria</taxon>
        <taxon>Bacillati</taxon>
        <taxon>Bacillota</taxon>
        <taxon>Bacilli</taxon>
        <taxon>Bacillales</taxon>
        <taxon>Bacillaceae</taxon>
        <taxon>Bacillus</taxon>
    </lineage>
</organism>
<evidence type="ECO:0000256" key="9">
    <source>
        <dbReference type="ARBA" id="ARBA00023136"/>
    </source>
</evidence>
<feature type="transmembrane region" description="Helical" evidence="12">
    <location>
        <begin position="207"/>
        <end position="227"/>
    </location>
</feature>
<dbReference type="Pfam" id="PF02628">
    <property type="entry name" value="COX15-CtaA"/>
    <property type="match status" value="2"/>
</dbReference>
<evidence type="ECO:0000256" key="7">
    <source>
        <dbReference type="ARBA" id="ARBA00023004"/>
    </source>
</evidence>
<evidence type="ECO:0000256" key="8">
    <source>
        <dbReference type="ARBA" id="ARBA00023133"/>
    </source>
</evidence>
<evidence type="ECO:0000256" key="11">
    <source>
        <dbReference type="ARBA" id="ARBA00023444"/>
    </source>
</evidence>
<proteinExistence type="predicted"/>
<protein>
    <submittedName>
        <fullName evidence="13">COX15/CtaA family protein</fullName>
    </submittedName>
</protein>
<evidence type="ECO:0000256" key="3">
    <source>
        <dbReference type="ARBA" id="ARBA00022692"/>
    </source>
</evidence>
<feature type="transmembrane region" description="Helical" evidence="12">
    <location>
        <begin position="155"/>
        <end position="177"/>
    </location>
</feature>
<evidence type="ECO:0000256" key="5">
    <source>
        <dbReference type="ARBA" id="ARBA00022989"/>
    </source>
</evidence>
<feature type="transmembrane region" description="Helical" evidence="12">
    <location>
        <begin position="7"/>
        <end position="25"/>
    </location>
</feature>
<evidence type="ECO:0000256" key="4">
    <source>
        <dbReference type="ARBA" id="ARBA00022723"/>
    </source>
</evidence>
<reference evidence="13 14" key="1">
    <citation type="submission" date="2024-11" db="EMBL/GenBank/DDBJ databases">
        <authorList>
            <person name="Lucas J.A."/>
        </authorList>
    </citation>
    <scope>NUCLEOTIDE SEQUENCE [LARGE SCALE GENOMIC DNA]</scope>
    <source>
        <strain evidence="13 14">Z 5.4</strain>
    </source>
</reference>
<evidence type="ECO:0000256" key="2">
    <source>
        <dbReference type="ARBA" id="ARBA00022475"/>
    </source>
</evidence>
<keyword evidence="4" id="KW-0479">Metal-binding</keyword>